<accession>A0A368DSK4</accession>
<dbReference type="Pfam" id="PF02558">
    <property type="entry name" value="ApbA"/>
    <property type="match status" value="1"/>
</dbReference>
<evidence type="ECO:0000256" key="3">
    <source>
        <dbReference type="ARBA" id="ARBA00019465"/>
    </source>
</evidence>
<feature type="domain" description="Ketopantoate reductase C-terminal" evidence="8">
    <location>
        <begin position="187"/>
        <end position="324"/>
    </location>
</feature>
<evidence type="ECO:0000256" key="6">
    <source>
        <dbReference type="ARBA" id="ARBA00048793"/>
    </source>
</evidence>
<dbReference type="SUPFAM" id="SSF48179">
    <property type="entry name" value="6-phosphogluconate dehydrogenase C-terminal domain-like"/>
    <property type="match status" value="1"/>
</dbReference>
<name>A0A368DSK4_9PROT</name>
<evidence type="ECO:0000256" key="1">
    <source>
        <dbReference type="ARBA" id="ARBA00004994"/>
    </source>
</evidence>
<dbReference type="EC" id="1.1.1.169" evidence="2"/>
<evidence type="ECO:0000256" key="5">
    <source>
        <dbReference type="ARBA" id="ARBA00032024"/>
    </source>
</evidence>
<dbReference type="PANTHER" id="PTHR21708">
    <property type="entry name" value="PROBABLE 2-DEHYDROPANTOATE 2-REDUCTASE"/>
    <property type="match status" value="1"/>
</dbReference>
<dbReference type="UniPathway" id="UPA00028">
    <property type="reaction ID" value="UER00004"/>
</dbReference>
<feature type="domain" description="Ketopantoate reductase N-terminal" evidence="7">
    <location>
        <begin position="9"/>
        <end position="157"/>
    </location>
</feature>
<dbReference type="InterPro" id="IPR051402">
    <property type="entry name" value="KPR-Related"/>
</dbReference>
<dbReference type="EMBL" id="QOQD01000001">
    <property type="protein sequence ID" value="RCL74624.1"/>
    <property type="molecule type" value="Genomic_DNA"/>
</dbReference>
<dbReference type="GO" id="GO:0005737">
    <property type="term" value="C:cytoplasm"/>
    <property type="evidence" value="ECO:0007669"/>
    <property type="project" value="TreeGrafter"/>
</dbReference>
<dbReference type="GO" id="GO:0008677">
    <property type="term" value="F:2-dehydropantoate 2-reductase activity"/>
    <property type="evidence" value="ECO:0007669"/>
    <property type="project" value="UniProtKB-EC"/>
</dbReference>
<evidence type="ECO:0000259" key="7">
    <source>
        <dbReference type="Pfam" id="PF02558"/>
    </source>
</evidence>
<dbReference type="Pfam" id="PF08546">
    <property type="entry name" value="ApbA_C"/>
    <property type="match status" value="1"/>
</dbReference>
<dbReference type="AlphaFoldDB" id="A0A368DSK4"/>
<dbReference type="InterPro" id="IPR013332">
    <property type="entry name" value="KPR_N"/>
</dbReference>
<dbReference type="PANTHER" id="PTHR21708:SF26">
    <property type="entry name" value="2-DEHYDROPANTOATE 2-REDUCTASE"/>
    <property type="match status" value="1"/>
</dbReference>
<evidence type="ECO:0000313" key="10">
    <source>
        <dbReference type="Proteomes" id="UP000253570"/>
    </source>
</evidence>
<evidence type="ECO:0000256" key="4">
    <source>
        <dbReference type="ARBA" id="ARBA00022655"/>
    </source>
</evidence>
<dbReference type="InterPro" id="IPR013752">
    <property type="entry name" value="KPA_reductase"/>
</dbReference>
<dbReference type="InterPro" id="IPR013328">
    <property type="entry name" value="6PGD_dom2"/>
</dbReference>
<evidence type="ECO:0000256" key="2">
    <source>
        <dbReference type="ARBA" id="ARBA00013014"/>
    </source>
</evidence>
<comment type="pathway">
    <text evidence="1">Cofactor biosynthesis; (R)-pantothenate biosynthesis; (R)-pantoate from 3-methyl-2-oxobutanoate: step 2/2.</text>
</comment>
<dbReference type="Proteomes" id="UP000253570">
    <property type="component" value="Unassembled WGS sequence"/>
</dbReference>
<reference evidence="9 10" key="1">
    <citation type="journal article" date="2018" name="Microbiome">
        <title>Fine metagenomic profile of the Mediterranean stratified and mixed water columns revealed by assembly and recruitment.</title>
        <authorList>
            <person name="Haro-Moreno J.M."/>
            <person name="Lopez-Perez M."/>
            <person name="De La Torre J.R."/>
            <person name="Picazo A."/>
            <person name="Camacho A."/>
            <person name="Rodriguez-Valera F."/>
        </authorList>
    </citation>
    <scope>NUCLEOTIDE SEQUENCE [LARGE SCALE GENOMIC DNA]</scope>
    <source>
        <strain evidence="9">MED-G57</strain>
    </source>
</reference>
<protein>
    <recommendedName>
        <fullName evidence="3">2-dehydropantoate 2-reductase</fullName>
        <ecNumber evidence="2">1.1.1.169</ecNumber>
    </recommendedName>
    <alternativeName>
        <fullName evidence="5">Ketopantoate reductase</fullName>
    </alternativeName>
</protein>
<proteinExistence type="predicted"/>
<comment type="caution">
    <text evidence="9">The sequence shown here is derived from an EMBL/GenBank/DDBJ whole genome shotgun (WGS) entry which is preliminary data.</text>
</comment>
<organism evidence="9 10">
    <name type="scientific">PS1 clade bacterium</name>
    <dbReference type="NCBI Taxonomy" id="2175152"/>
    <lineage>
        <taxon>Bacteria</taxon>
        <taxon>Pseudomonadati</taxon>
        <taxon>Pseudomonadota</taxon>
        <taxon>Alphaproteobacteria</taxon>
        <taxon>PS1 clade</taxon>
    </lineage>
</organism>
<gene>
    <name evidence="9" type="ORF">DBW71_00315</name>
</gene>
<dbReference type="Gene3D" id="3.40.50.720">
    <property type="entry name" value="NAD(P)-binding Rossmann-like Domain"/>
    <property type="match status" value="1"/>
</dbReference>
<comment type="catalytic activity">
    <reaction evidence="6">
        <text>(R)-pantoate + NADP(+) = 2-dehydropantoate + NADPH + H(+)</text>
        <dbReference type="Rhea" id="RHEA:16233"/>
        <dbReference type="ChEBI" id="CHEBI:11561"/>
        <dbReference type="ChEBI" id="CHEBI:15378"/>
        <dbReference type="ChEBI" id="CHEBI:15980"/>
        <dbReference type="ChEBI" id="CHEBI:57783"/>
        <dbReference type="ChEBI" id="CHEBI:58349"/>
        <dbReference type="EC" id="1.1.1.169"/>
    </reaction>
</comment>
<dbReference type="InterPro" id="IPR008927">
    <property type="entry name" value="6-PGluconate_DH-like_C_sf"/>
</dbReference>
<keyword evidence="4" id="KW-0566">Pantothenate biosynthesis</keyword>
<dbReference type="Gene3D" id="1.10.1040.10">
    <property type="entry name" value="N-(1-d-carboxylethyl)-l-norvaline Dehydrogenase, domain 2"/>
    <property type="match status" value="1"/>
</dbReference>
<sequence length="343" mass="38125">MIDLSNKKIAILGTGANGSCAAADMTQDKYDVILIDQWPDHVNSMNSNGLVINLPDETKKVNVSAYHLCQLAEMNIKFDYVFLFVKAYDTQWVTKLITPYLNAEAIIIGVQNAMTNDRISDIVGSDRTLGCVVELSSELFTPGIIQRDTPNQKTWFGIGALCNSMETRLPEIKKILSSVGNVDIIEDIVSAKWMKLIINAMCMGPFAMLGTSLYEGFKITGMREIIMKIGTEALLVGQRRGYKIVPIFGLSEDQINNSNNPIELMLDKLIKDIGPNARDAVFHDHLKGRYSEVDEINGLVVKMGKEMGIDTAINQKIVNITKKIHAGEIKPSIENLIDFMEYS</sequence>
<evidence type="ECO:0000259" key="8">
    <source>
        <dbReference type="Pfam" id="PF08546"/>
    </source>
</evidence>
<evidence type="ECO:0000313" key="9">
    <source>
        <dbReference type="EMBL" id="RCL74624.1"/>
    </source>
</evidence>
<dbReference type="GO" id="GO:0015940">
    <property type="term" value="P:pantothenate biosynthetic process"/>
    <property type="evidence" value="ECO:0007669"/>
    <property type="project" value="UniProtKB-UniPathway"/>
</dbReference>
<dbReference type="SUPFAM" id="SSF51735">
    <property type="entry name" value="NAD(P)-binding Rossmann-fold domains"/>
    <property type="match status" value="1"/>
</dbReference>
<dbReference type="InterPro" id="IPR036291">
    <property type="entry name" value="NAD(P)-bd_dom_sf"/>
</dbReference>